<dbReference type="Gene3D" id="3.40.50.300">
    <property type="entry name" value="P-loop containing nucleotide triphosphate hydrolases"/>
    <property type="match status" value="1"/>
</dbReference>
<dbReference type="Proteomes" id="UP000249417">
    <property type="component" value="Unassembled WGS sequence"/>
</dbReference>
<proteinExistence type="predicted"/>
<name>A0A2W5MV56_9BACT</name>
<dbReference type="SUPFAM" id="SSF52540">
    <property type="entry name" value="P-loop containing nucleoside triphosphate hydrolases"/>
    <property type="match status" value="1"/>
</dbReference>
<dbReference type="PANTHER" id="PTHR43581:SF2">
    <property type="entry name" value="EXCINUCLEASE ATPASE SUBUNIT"/>
    <property type="match status" value="1"/>
</dbReference>
<organism evidence="2 3">
    <name type="scientific">Micavibrio aeruginosavorus</name>
    <dbReference type="NCBI Taxonomy" id="349221"/>
    <lineage>
        <taxon>Bacteria</taxon>
        <taxon>Pseudomonadati</taxon>
        <taxon>Bdellovibrionota</taxon>
        <taxon>Bdellovibrionia</taxon>
        <taxon>Bdellovibrionales</taxon>
        <taxon>Pseudobdellovibrionaceae</taxon>
        <taxon>Micavibrio</taxon>
    </lineage>
</organism>
<evidence type="ECO:0000259" key="1">
    <source>
        <dbReference type="Pfam" id="PF13304"/>
    </source>
</evidence>
<dbReference type="InterPro" id="IPR003959">
    <property type="entry name" value="ATPase_AAA_core"/>
</dbReference>
<dbReference type="GO" id="GO:0016887">
    <property type="term" value="F:ATP hydrolysis activity"/>
    <property type="evidence" value="ECO:0007669"/>
    <property type="project" value="InterPro"/>
</dbReference>
<gene>
    <name evidence="2" type="ORF">DI551_10830</name>
</gene>
<comment type="caution">
    <text evidence="2">The sequence shown here is derived from an EMBL/GenBank/DDBJ whole genome shotgun (WGS) entry which is preliminary data.</text>
</comment>
<sequence length="284" mass="32187">MKIKAINAKDVMPVKVFEVSNLTDIVVIAGANGVGKTRLINAVINKLRGGAENISFIIEATIDEERKDWGKSVLDTSHIEDQRKLLLTLQKKRYRSNLKSTVILFESNRGFDKIKPLAFAFSFNDPYQEETAWDLPFSTYTARRQDTFHSILKKVQGQNNQIADKAKELMVSGEATMDLDFPDPLEPFKKAFSSLLSPKKLIEADLQKQTLFFEHEGQKLPLEALSSGEREVVNITFDLILRNPSDAVIVFDEPEVHLHPELVQKLVQTLATIGERNQFIFCTH</sequence>
<dbReference type="EMBL" id="QFQB01000111">
    <property type="protein sequence ID" value="PZQ44089.1"/>
    <property type="molecule type" value="Genomic_DNA"/>
</dbReference>
<dbReference type="AlphaFoldDB" id="A0A2W5MV56"/>
<dbReference type="GO" id="GO:0005524">
    <property type="term" value="F:ATP binding"/>
    <property type="evidence" value="ECO:0007669"/>
    <property type="project" value="InterPro"/>
</dbReference>
<accession>A0A2W5MV56</accession>
<dbReference type="InterPro" id="IPR051396">
    <property type="entry name" value="Bact_Antivir_Def_Nuclease"/>
</dbReference>
<evidence type="ECO:0000313" key="3">
    <source>
        <dbReference type="Proteomes" id="UP000249417"/>
    </source>
</evidence>
<evidence type="ECO:0000313" key="2">
    <source>
        <dbReference type="EMBL" id="PZQ44089.1"/>
    </source>
</evidence>
<dbReference type="PANTHER" id="PTHR43581">
    <property type="entry name" value="ATP/GTP PHOSPHATASE"/>
    <property type="match status" value="1"/>
</dbReference>
<protein>
    <recommendedName>
        <fullName evidence="1">ATPase AAA-type core domain-containing protein</fullName>
    </recommendedName>
</protein>
<feature type="non-terminal residue" evidence="2">
    <location>
        <position position="284"/>
    </location>
</feature>
<dbReference type="InterPro" id="IPR027417">
    <property type="entry name" value="P-loop_NTPase"/>
</dbReference>
<reference evidence="2 3" key="1">
    <citation type="submission" date="2017-08" db="EMBL/GenBank/DDBJ databases">
        <title>Infants hospitalized years apart are colonized by the same room-sourced microbial strains.</title>
        <authorList>
            <person name="Brooks B."/>
            <person name="Olm M.R."/>
            <person name="Firek B.A."/>
            <person name="Baker R."/>
            <person name="Thomas B.C."/>
            <person name="Morowitz M.J."/>
            <person name="Banfield J.F."/>
        </authorList>
    </citation>
    <scope>NUCLEOTIDE SEQUENCE [LARGE SCALE GENOMIC DNA]</scope>
    <source>
        <strain evidence="2">S2_005_002_R2_29</strain>
    </source>
</reference>
<dbReference type="Pfam" id="PF13304">
    <property type="entry name" value="AAA_21"/>
    <property type="match status" value="1"/>
</dbReference>
<feature type="domain" description="ATPase AAA-type core" evidence="1">
    <location>
        <begin position="25"/>
        <end position="284"/>
    </location>
</feature>